<dbReference type="Pfam" id="PF22936">
    <property type="entry name" value="Pol_BBD"/>
    <property type="match status" value="1"/>
</dbReference>
<dbReference type="GO" id="GO:0003676">
    <property type="term" value="F:nucleic acid binding"/>
    <property type="evidence" value="ECO:0007669"/>
    <property type="project" value="InterPro"/>
</dbReference>
<dbReference type="AlphaFoldDB" id="A0A8T3BHX1"/>
<dbReference type="EMBL" id="JAGYWB010000009">
    <property type="protein sequence ID" value="KAI0511993.1"/>
    <property type="molecule type" value="Genomic_DNA"/>
</dbReference>
<gene>
    <name evidence="3" type="ORF">KFK09_012627</name>
</gene>
<sequence>MYTLNGLPASYQGFKTAIRTNLQPLNLDDFYSLLCSEETNLENEAARALQSVQIPDKSVALNATPTRGSARQPYRNARGRGRFSSSRGGRTVSPRIECQICGKLGHSAEKCWHRTNLNYIKSNPSAFVADATDRSNNTTDWILDTGATSHITNDPTQMLTAQPYLGSQQVQVGNGQSLPITHSGHGLLPTPKRSENQSFDSFGSLP</sequence>
<evidence type="ECO:0000259" key="2">
    <source>
        <dbReference type="Pfam" id="PF22936"/>
    </source>
</evidence>
<comment type="caution">
    <text evidence="3">The sequence shown here is derived from an EMBL/GenBank/DDBJ whole genome shotgun (WGS) entry which is preliminary data.</text>
</comment>
<reference evidence="3" key="1">
    <citation type="journal article" date="2022" name="Front. Genet.">
        <title>Chromosome-Scale Assembly of the Dendrobium nobile Genome Provides Insights Into the Molecular Mechanism of the Biosynthesis of the Medicinal Active Ingredient of Dendrobium.</title>
        <authorList>
            <person name="Xu Q."/>
            <person name="Niu S.-C."/>
            <person name="Li K.-L."/>
            <person name="Zheng P.-J."/>
            <person name="Zhang X.-J."/>
            <person name="Jia Y."/>
            <person name="Liu Y."/>
            <person name="Niu Y.-X."/>
            <person name="Yu L.-H."/>
            <person name="Chen D.-F."/>
            <person name="Zhang G.-Q."/>
        </authorList>
    </citation>
    <scope>NUCLEOTIDE SEQUENCE</scope>
    <source>
        <tissue evidence="3">Leaf</tissue>
    </source>
</reference>
<feature type="region of interest" description="Disordered" evidence="1">
    <location>
        <begin position="175"/>
        <end position="206"/>
    </location>
</feature>
<dbReference type="SUPFAM" id="SSF57756">
    <property type="entry name" value="Retrovirus zinc finger-like domains"/>
    <property type="match status" value="1"/>
</dbReference>
<dbReference type="PANTHER" id="PTHR47481:SF22">
    <property type="entry name" value="RETROTRANSPOSON GAG DOMAIN-CONTAINING PROTEIN"/>
    <property type="match status" value="1"/>
</dbReference>
<accession>A0A8T3BHX1</accession>
<keyword evidence="4" id="KW-1185">Reference proteome</keyword>
<feature type="domain" description="Retrovirus-related Pol polyprotein from transposon TNT 1-94-like beta-barrel" evidence="2">
    <location>
        <begin position="141"/>
        <end position="185"/>
    </location>
</feature>
<dbReference type="Proteomes" id="UP000829196">
    <property type="component" value="Unassembled WGS sequence"/>
</dbReference>
<proteinExistence type="predicted"/>
<dbReference type="InterPro" id="IPR036875">
    <property type="entry name" value="Znf_CCHC_sf"/>
</dbReference>
<feature type="region of interest" description="Disordered" evidence="1">
    <location>
        <begin position="59"/>
        <end position="91"/>
    </location>
</feature>
<dbReference type="PANTHER" id="PTHR47481">
    <property type="match status" value="1"/>
</dbReference>
<dbReference type="GO" id="GO:0008270">
    <property type="term" value="F:zinc ion binding"/>
    <property type="evidence" value="ECO:0007669"/>
    <property type="project" value="InterPro"/>
</dbReference>
<organism evidence="3 4">
    <name type="scientific">Dendrobium nobile</name>
    <name type="common">Orchid</name>
    <dbReference type="NCBI Taxonomy" id="94219"/>
    <lineage>
        <taxon>Eukaryota</taxon>
        <taxon>Viridiplantae</taxon>
        <taxon>Streptophyta</taxon>
        <taxon>Embryophyta</taxon>
        <taxon>Tracheophyta</taxon>
        <taxon>Spermatophyta</taxon>
        <taxon>Magnoliopsida</taxon>
        <taxon>Liliopsida</taxon>
        <taxon>Asparagales</taxon>
        <taxon>Orchidaceae</taxon>
        <taxon>Epidendroideae</taxon>
        <taxon>Malaxideae</taxon>
        <taxon>Dendrobiinae</taxon>
        <taxon>Dendrobium</taxon>
    </lineage>
</organism>
<evidence type="ECO:0000313" key="3">
    <source>
        <dbReference type="EMBL" id="KAI0511993.1"/>
    </source>
</evidence>
<evidence type="ECO:0000256" key="1">
    <source>
        <dbReference type="SAM" id="MobiDB-lite"/>
    </source>
</evidence>
<dbReference type="OrthoDB" id="689502at2759"/>
<feature type="compositionally biased region" description="Polar residues" evidence="1">
    <location>
        <begin position="196"/>
        <end position="206"/>
    </location>
</feature>
<dbReference type="InterPro" id="IPR054722">
    <property type="entry name" value="PolX-like_BBD"/>
</dbReference>
<protein>
    <recommendedName>
        <fullName evidence="2">Retrovirus-related Pol polyprotein from transposon TNT 1-94-like beta-barrel domain-containing protein</fullName>
    </recommendedName>
</protein>
<evidence type="ECO:0000313" key="4">
    <source>
        <dbReference type="Proteomes" id="UP000829196"/>
    </source>
</evidence>
<name>A0A8T3BHX1_DENNO</name>